<gene>
    <name evidence="3" type="ORF">C9I47_2414</name>
</gene>
<sequence length="122" mass="13565">MRVSEWIVIVGGGVLGYWAVAVLWPLLRGPREHRPAPSATDAPQAPAESWHQVLGVPADADRETVDAAYRAKISEYAPERIAGLANEAQAAARERRQQLELAYDAALRDLEWLRPRSRDVPM</sequence>
<organism evidence="3 4">
    <name type="scientific">Marilutibacter maris</name>
    <dbReference type="NCBI Taxonomy" id="1605891"/>
    <lineage>
        <taxon>Bacteria</taxon>
        <taxon>Pseudomonadati</taxon>
        <taxon>Pseudomonadota</taxon>
        <taxon>Gammaproteobacteria</taxon>
        <taxon>Lysobacterales</taxon>
        <taxon>Lysobacteraceae</taxon>
        <taxon>Marilutibacter</taxon>
    </lineage>
</organism>
<evidence type="ECO:0000256" key="2">
    <source>
        <dbReference type="SAM" id="Phobius"/>
    </source>
</evidence>
<evidence type="ECO:0000313" key="3">
    <source>
        <dbReference type="EMBL" id="AWV08092.1"/>
    </source>
</evidence>
<dbReference type="EMBL" id="CP029843">
    <property type="protein sequence ID" value="AWV08092.1"/>
    <property type="molecule type" value="Genomic_DNA"/>
</dbReference>
<dbReference type="AlphaFoldDB" id="A0A2U9T939"/>
<reference evidence="3 4" key="1">
    <citation type="submission" date="2018-05" db="EMBL/GenBank/DDBJ databases">
        <title>The complete genome of Lysobacter maris HZ9B, a marine bacterium antagonistic against terrestrial plant pathogens.</title>
        <authorList>
            <person name="Zhang X.-Q."/>
        </authorList>
    </citation>
    <scope>NUCLEOTIDE SEQUENCE [LARGE SCALE GENOMIC DNA]</scope>
    <source>
        <strain evidence="3 4">HZ9B</strain>
    </source>
</reference>
<proteinExistence type="predicted"/>
<keyword evidence="2" id="KW-0472">Membrane</keyword>
<accession>A0A2U9T939</accession>
<keyword evidence="1" id="KW-0143">Chaperone</keyword>
<dbReference type="OrthoDB" id="9782583at2"/>
<keyword evidence="2" id="KW-1133">Transmembrane helix</keyword>
<dbReference type="Gene3D" id="1.10.287.110">
    <property type="entry name" value="DnaJ domain"/>
    <property type="match status" value="1"/>
</dbReference>
<evidence type="ECO:0000256" key="1">
    <source>
        <dbReference type="ARBA" id="ARBA00023186"/>
    </source>
</evidence>
<feature type="transmembrane region" description="Helical" evidence="2">
    <location>
        <begin position="6"/>
        <end position="27"/>
    </location>
</feature>
<keyword evidence="4" id="KW-1185">Reference proteome</keyword>
<dbReference type="InterPro" id="IPR001623">
    <property type="entry name" value="DnaJ_domain"/>
</dbReference>
<dbReference type="CDD" id="cd06257">
    <property type="entry name" value="DnaJ"/>
    <property type="match status" value="1"/>
</dbReference>
<dbReference type="SUPFAM" id="SSF46565">
    <property type="entry name" value="Chaperone J-domain"/>
    <property type="match status" value="1"/>
</dbReference>
<name>A0A2U9T939_9GAMM</name>
<keyword evidence="2" id="KW-0812">Transmembrane</keyword>
<protein>
    <recommendedName>
        <fullName evidence="5">J domain-containing protein</fullName>
    </recommendedName>
</protein>
<evidence type="ECO:0000313" key="4">
    <source>
        <dbReference type="Proteomes" id="UP000249447"/>
    </source>
</evidence>
<evidence type="ECO:0008006" key="5">
    <source>
        <dbReference type="Google" id="ProtNLM"/>
    </source>
</evidence>
<dbReference type="KEGG" id="lmb:C9I47_2414"/>
<dbReference type="Proteomes" id="UP000249447">
    <property type="component" value="Chromosome"/>
</dbReference>
<dbReference type="InterPro" id="IPR036869">
    <property type="entry name" value="J_dom_sf"/>
</dbReference>
<dbReference type="RefSeq" id="WP_145985521.1">
    <property type="nucleotide sequence ID" value="NZ_CP029843.1"/>
</dbReference>